<accession>A0ABM6D3E7</accession>
<dbReference type="InterPro" id="IPR053158">
    <property type="entry name" value="CapK_Type1_Caps_Biosynth"/>
</dbReference>
<dbReference type="Gene3D" id="3.40.50.12780">
    <property type="entry name" value="N-terminal domain of ligase-like"/>
    <property type="match status" value="1"/>
</dbReference>
<dbReference type="PANTHER" id="PTHR36932:SF1">
    <property type="entry name" value="CAPSULAR POLYSACCHARIDE BIOSYNTHESIS PROTEIN"/>
    <property type="match status" value="1"/>
</dbReference>
<sequence length="447" mass="51724">MSRTLYKLASFAKPEYIKEAKLYRNLKNMSPMQIEKLEKKRLRTLLIHANKYSAYYNNLFKENYIDLNAKDIYKEYKKIPFLTKEIIRENQNQILSVHEAKGRYANFSSGSTGEPIKIYQDDYYKNKVRATSNFFDTMANTKPGDKTMVLWGADKEIDKYESSLKVRIMSKIKRLKYLNCWKLDDLIMEKYVEEINNFKPIHILGYAEALNEISKYIIENNIKVNTPKSIISSAGMLDLKMRENIEKAFNRKVFNRYGSREVGGIAIECELHDGLHISTFSNYLEIVDENGIEASPGEIGEIVLTSLNNFSFPLIRYRVGDFGKEKNGVCPCGNPFPLLSTLEGRTSDYLVTSNKLKIRIPTSIFSQIPEIEKYQIIQNELRKINISILINSKEANDSESLEILKEKIKVVVEEFSENSFDVEVNFTKFIKPTSSGKHRYIINNILS</sequence>
<organism evidence="1 2">
    <name type="scientific">Planococcus antarcticus DSM 14505</name>
    <dbReference type="NCBI Taxonomy" id="1185653"/>
    <lineage>
        <taxon>Bacteria</taxon>
        <taxon>Bacillati</taxon>
        <taxon>Bacillota</taxon>
        <taxon>Bacilli</taxon>
        <taxon>Bacillales</taxon>
        <taxon>Caryophanaceae</taxon>
        <taxon>Planococcus</taxon>
    </lineage>
</organism>
<dbReference type="PANTHER" id="PTHR36932">
    <property type="entry name" value="CAPSULAR POLYSACCHARIDE BIOSYNTHESIS PROTEIN"/>
    <property type="match status" value="1"/>
</dbReference>
<evidence type="ECO:0008006" key="3">
    <source>
        <dbReference type="Google" id="ProtNLM"/>
    </source>
</evidence>
<reference evidence="1" key="1">
    <citation type="submission" date="2016-10" db="EMBL/GenBank/DDBJ databases">
        <authorList>
            <person name="See-Too W.S."/>
        </authorList>
    </citation>
    <scope>NUCLEOTIDE SEQUENCE</scope>
    <source>
        <strain evidence="1">DSM 14505</strain>
    </source>
</reference>
<dbReference type="SUPFAM" id="SSF56801">
    <property type="entry name" value="Acetyl-CoA synthetase-like"/>
    <property type="match status" value="1"/>
</dbReference>
<protein>
    <recommendedName>
        <fullName evidence="3">Capsule biosynthesis protein CapK</fullName>
    </recommendedName>
</protein>
<dbReference type="InterPro" id="IPR042099">
    <property type="entry name" value="ANL_N_sf"/>
</dbReference>
<proteinExistence type="predicted"/>
<gene>
    <name evidence="1" type="ORF">BBH88_07255</name>
</gene>
<dbReference type="EMBL" id="CP016534">
    <property type="protein sequence ID" value="ANU10114.1"/>
    <property type="molecule type" value="Genomic_DNA"/>
</dbReference>
<keyword evidence="2" id="KW-1185">Reference proteome</keyword>
<dbReference type="RefSeq" id="WP_065536626.1">
    <property type="nucleotide sequence ID" value="NZ_CP016534.2"/>
</dbReference>
<dbReference type="Proteomes" id="UP000092661">
    <property type="component" value="Chromosome"/>
</dbReference>
<evidence type="ECO:0000313" key="1">
    <source>
        <dbReference type="EMBL" id="ANU10114.1"/>
    </source>
</evidence>
<name>A0ABM6D3E7_9BACL</name>
<evidence type="ECO:0000313" key="2">
    <source>
        <dbReference type="Proteomes" id="UP000092661"/>
    </source>
</evidence>